<name>A0A0U4W1G8_9BACT</name>
<dbReference type="RefSeq" id="WP_068513100.1">
    <property type="nucleotide sequence ID" value="NZ_AP014945.1"/>
</dbReference>
<dbReference type="PATRIC" id="fig|1653476.3.peg.613"/>
<evidence type="ECO:0000313" key="6">
    <source>
        <dbReference type="EMBL" id="BAU22987.1"/>
    </source>
</evidence>
<keyword evidence="7" id="KW-1185">Reference proteome</keyword>
<dbReference type="PROSITE" id="PS51318">
    <property type="entry name" value="TAT"/>
    <property type="match status" value="1"/>
</dbReference>
<keyword evidence="4" id="KW-0411">Iron-sulfur</keyword>
<dbReference type="PROSITE" id="PS51379">
    <property type="entry name" value="4FE4S_FER_2"/>
    <property type="match status" value="1"/>
</dbReference>
<proteinExistence type="predicted"/>
<keyword evidence="2" id="KW-0479">Metal-binding</keyword>
<dbReference type="InterPro" id="IPR054822">
    <property type="entry name" value="DsrO-like"/>
</dbReference>
<accession>A0A0U4W1G8</accession>
<gene>
    <name evidence="6" type="ORF">THC_0593</name>
</gene>
<protein>
    <submittedName>
        <fullName evidence="6">4Fe-4S ferredoxin</fullName>
    </submittedName>
</protein>
<dbReference type="InterPro" id="IPR017896">
    <property type="entry name" value="4Fe4S_Fe-S-bd"/>
</dbReference>
<dbReference type="KEGG" id="cthi:THC_0593"/>
<dbReference type="GO" id="GO:0051539">
    <property type="term" value="F:4 iron, 4 sulfur cluster binding"/>
    <property type="evidence" value="ECO:0007669"/>
    <property type="project" value="UniProtKB-KW"/>
</dbReference>
<keyword evidence="1" id="KW-0004">4Fe-4S</keyword>
<reference evidence="7" key="2">
    <citation type="journal article" date="2016" name="Int. J. Syst. Evol. Microbiol.">
        <title>Caldimicrobium thiodismutans sp. nov., a sulfur-disproportionating bacterium isolated from a hot spring.</title>
        <authorList>
            <person name="Kojima H."/>
            <person name="Umezawa K."/>
            <person name="Fukui M."/>
        </authorList>
    </citation>
    <scope>NUCLEOTIDE SEQUENCE [LARGE SCALE GENOMIC DNA]</scope>
    <source>
        <strain evidence="7">TF1</strain>
    </source>
</reference>
<dbReference type="EMBL" id="AP014945">
    <property type="protein sequence ID" value="BAU22987.1"/>
    <property type="molecule type" value="Genomic_DNA"/>
</dbReference>
<dbReference type="STRING" id="1653476.THC_0593"/>
<keyword evidence="3" id="KW-0408">Iron</keyword>
<dbReference type="AlphaFoldDB" id="A0A0U4W1G8"/>
<evidence type="ECO:0000256" key="2">
    <source>
        <dbReference type="ARBA" id="ARBA00022723"/>
    </source>
</evidence>
<dbReference type="InterPro" id="IPR050954">
    <property type="entry name" value="ET_IronSulfur_Cluster-Binding"/>
</dbReference>
<dbReference type="GO" id="GO:0046872">
    <property type="term" value="F:metal ion binding"/>
    <property type="evidence" value="ECO:0007669"/>
    <property type="project" value="UniProtKB-KW"/>
</dbReference>
<dbReference type="InterPro" id="IPR006311">
    <property type="entry name" value="TAT_signal"/>
</dbReference>
<dbReference type="OrthoDB" id="9789030at2"/>
<sequence>MAIKRRDFLKILGVGGISTIGVAGIGSLYSRAEVEVVPHTPPQGALKAKRWGMVIDVRKCIESGEECIKNCEAIQACHLTHNVPNIPDKKKEIKWIWIDNFEHAFPDLKDQKIVEHLSRFPFFLLCNHCENPPCVRVCPTKATFKRSDGIVMMDFHRCIGCRFCMAGCPYGSRSFNWIDPRPYLTKVNPEFPTRKPGVVEKCLFCYERLDEGKIPACVEACKSQALIFGDLNDPESEINKILKERVSLTRKPELGTNPSVFYVI</sequence>
<evidence type="ECO:0000259" key="5">
    <source>
        <dbReference type="PROSITE" id="PS51379"/>
    </source>
</evidence>
<feature type="domain" description="4Fe-4S ferredoxin-type" evidence="5">
    <location>
        <begin position="149"/>
        <end position="178"/>
    </location>
</feature>
<dbReference type="PANTHER" id="PTHR43177">
    <property type="entry name" value="PROTEIN NRFC"/>
    <property type="match status" value="1"/>
</dbReference>
<evidence type="ECO:0000256" key="4">
    <source>
        <dbReference type="ARBA" id="ARBA00023014"/>
    </source>
</evidence>
<evidence type="ECO:0000313" key="7">
    <source>
        <dbReference type="Proteomes" id="UP000068196"/>
    </source>
</evidence>
<dbReference type="Gene3D" id="3.30.70.20">
    <property type="match status" value="2"/>
</dbReference>
<organism evidence="6 7">
    <name type="scientific">Caldimicrobium thiodismutans</name>
    <dbReference type="NCBI Taxonomy" id="1653476"/>
    <lineage>
        <taxon>Bacteria</taxon>
        <taxon>Pseudomonadati</taxon>
        <taxon>Thermodesulfobacteriota</taxon>
        <taxon>Thermodesulfobacteria</taxon>
        <taxon>Thermodesulfobacteriales</taxon>
        <taxon>Thermodesulfobacteriaceae</taxon>
        <taxon>Caldimicrobium</taxon>
    </lineage>
</organism>
<evidence type="ECO:0000256" key="3">
    <source>
        <dbReference type="ARBA" id="ARBA00023004"/>
    </source>
</evidence>
<dbReference type="PROSITE" id="PS00198">
    <property type="entry name" value="4FE4S_FER_1"/>
    <property type="match status" value="1"/>
</dbReference>
<dbReference type="PANTHER" id="PTHR43177:SF3">
    <property type="entry name" value="PROTEIN NRFC HOMOLOG"/>
    <property type="match status" value="1"/>
</dbReference>
<dbReference type="NCBIfam" id="NF045797">
    <property type="entry name" value="DsrO"/>
    <property type="match status" value="1"/>
</dbReference>
<dbReference type="CDD" id="cd10551">
    <property type="entry name" value="PsrB"/>
    <property type="match status" value="1"/>
</dbReference>
<dbReference type="InterPro" id="IPR017900">
    <property type="entry name" value="4Fe4S_Fe_S_CS"/>
</dbReference>
<dbReference type="Proteomes" id="UP000068196">
    <property type="component" value="Chromosome"/>
</dbReference>
<dbReference type="Pfam" id="PF13247">
    <property type="entry name" value="Fer4_11"/>
    <property type="match status" value="2"/>
</dbReference>
<evidence type="ECO:0000256" key="1">
    <source>
        <dbReference type="ARBA" id="ARBA00022485"/>
    </source>
</evidence>
<dbReference type="SUPFAM" id="SSF54862">
    <property type="entry name" value="4Fe-4S ferredoxins"/>
    <property type="match status" value="1"/>
</dbReference>
<reference evidence="6 7" key="1">
    <citation type="journal article" date="2016" name="Int. J. Syst. Evol. Microbiol.">
        <title>Caldimicrobium thiodismutans sp. nov., a sulfur-disproportionating bacterium isolated from a hot spring, and emended description of the genus Caldimicrobium.</title>
        <authorList>
            <person name="Kojima H."/>
            <person name="Umezawa K."/>
            <person name="Fukui M."/>
        </authorList>
    </citation>
    <scope>NUCLEOTIDE SEQUENCE [LARGE SCALE GENOMIC DNA]</scope>
    <source>
        <strain evidence="6 7">TF1</strain>
    </source>
</reference>